<dbReference type="AlphaFoldDB" id="A0A5N6W8L3"/>
<keyword evidence="1" id="KW-1133">Transmembrane helix</keyword>
<proteinExistence type="predicted"/>
<evidence type="ECO:0000313" key="2">
    <source>
        <dbReference type="EMBL" id="KAE8316992.1"/>
    </source>
</evidence>
<keyword evidence="1" id="KW-0812">Transmembrane</keyword>
<keyword evidence="3" id="KW-1185">Reference proteome</keyword>
<feature type="transmembrane region" description="Helical" evidence="1">
    <location>
        <begin position="6"/>
        <end position="28"/>
    </location>
</feature>
<evidence type="ECO:0000313" key="3">
    <source>
        <dbReference type="Proteomes" id="UP000325433"/>
    </source>
</evidence>
<dbReference type="EMBL" id="ML738304">
    <property type="protein sequence ID" value="KAE8316992.1"/>
    <property type="molecule type" value="Genomic_DNA"/>
</dbReference>
<protein>
    <submittedName>
        <fullName evidence="2">Uncharacterized protein</fullName>
    </submittedName>
</protein>
<evidence type="ECO:0000256" key="1">
    <source>
        <dbReference type="SAM" id="Phobius"/>
    </source>
</evidence>
<gene>
    <name evidence="2" type="ORF">BDV41DRAFT_527616</name>
</gene>
<dbReference type="Proteomes" id="UP000325433">
    <property type="component" value="Unassembled WGS sequence"/>
</dbReference>
<reference evidence="3" key="1">
    <citation type="submission" date="2019-04" db="EMBL/GenBank/DDBJ databases">
        <title>Friends and foes A comparative genomics studyof 23 Aspergillus species from section Flavi.</title>
        <authorList>
            <consortium name="DOE Joint Genome Institute"/>
            <person name="Kjaerbolling I."/>
            <person name="Vesth T."/>
            <person name="Frisvad J.C."/>
            <person name="Nybo J.L."/>
            <person name="Theobald S."/>
            <person name="Kildgaard S."/>
            <person name="Isbrandt T."/>
            <person name="Kuo A."/>
            <person name="Sato A."/>
            <person name="Lyhne E.K."/>
            <person name="Kogle M.E."/>
            <person name="Wiebenga A."/>
            <person name="Kun R.S."/>
            <person name="Lubbers R.J."/>
            <person name="Makela M.R."/>
            <person name="Barry K."/>
            <person name="Chovatia M."/>
            <person name="Clum A."/>
            <person name="Daum C."/>
            <person name="Haridas S."/>
            <person name="He G."/>
            <person name="LaButti K."/>
            <person name="Lipzen A."/>
            <person name="Mondo S."/>
            <person name="Riley R."/>
            <person name="Salamov A."/>
            <person name="Simmons B.A."/>
            <person name="Magnuson J.K."/>
            <person name="Henrissat B."/>
            <person name="Mortensen U.H."/>
            <person name="Larsen T.O."/>
            <person name="Devries R.P."/>
            <person name="Grigoriev I.V."/>
            <person name="Machida M."/>
            <person name="Baker S.E."/>
            <person name="Andersen M.R."/>
        </authorList>
    </citation>
    <scope>NUCLEOTIDE SEQUENCE [LARGE SCALE GENOMIC DNA]</scope>
    <source>
        <strain evidence="3">CBS 130015</strain>
    </source>
</reference>
<organism evidence="2 3">
    <name type="scientific">Aspergillus transmontanensis</name>
    <dbReference type="NCBI Taxonomy" id="1034304"/>
    <lineage>
        <taxon>Eukaryota</taxon>
        <taxon>Fungi</taxon>
        <taxon>Dikarya</taxon>
        <taxon>Ascomycota</taxon>
        <taxon>Pezizomycotina</taxon>
        <taxon>Eurotiomycetes</taxon>
        <taxon>Eurotiomycetidae</taxon>
        <taxon>Eurotiales</taxon>
        <taxon>Aspergillaceae</taxon>
        <taxon>Aspergillus</taxon>
        <taxon>Aspergillus subgen. Circumdati</taxon>
    </lineage>
</organism>
<accession>A0A5N6W8L3</accession>
<keyword evidence="1" id="KW-0472">Membrane</keyword>
<sequence length="94" mass="10512">MITLPALTNIPLSVVLASHLLFTFYYAIERISVQDTADFTPVHCTAPCVVRSTYYRPKNALQATMNHEGCTTMKHNIASLNTADPLVLQSRKFQ</sequence>
<name>A0A5N6W8L3_9EURO</name>